<dbReference type="AlphaFoldDB" id="A0A834Y3Z5"/>
<feature type="domain" description="Ribosome recycling factor" evidence="5">
    <location>
        <begin position="111"/>
        <end position="271"/>
    </location>
</feature>
<comment type="similarity">
    <text evidence="1">Belongs to the RRF family.</text>
</comment>
<evidence type="ECO:0000259" key="5">
    <source>
        <dbReference type="Pfam" id="PF01765"/>
    </source>
</evidence>
<evidence type="ECO:0000256" key="1">
    <source>
        <dbReference type="ARBA" id="ARBA00005912"/>
    </source>
</evidence>
<accession>A0A834Y3Z5</accession>
<evidence type="ECO:0000256" key="2">
    <source>
        <dbReference type="ARBA" id="ARBA00020581"/>
    </source>
</evidence>
<keyword evidence="7" id="KW-1185">Reference proteome</keyword>
<dbReference type="Proteomes" id="UP000639338">
    <property type="component" value="Unassembled WGS sequence"/>
</dbReference>
<name>A0A834Y3Z5_APHGI</name>
<dbReference type="InterPro" id="IPR023584">
    <property type="entry name" value="Ribosome_recyc_fac_dom"/>
</dbReference>
<evidence type="ECO:0000313" key="6">
    <source>
        <dbReference type="EMBL" id="KAF7998156.1"/>
    </source>
</evidence>
<reference evidence="6 7" key="1">
    <citation type="submission" date="2020-08" db="EMBL/GenBank/DDBJ databases">
        <title>Aphidius gifuensis genome sequencing and assembly.</title>
        <authorList>
            <person name="Du Z."/>
        </authorList>
    </citation>
    <scope>NUCLEOTIDE SEQUENCE [LARGE SCALE GENOMIC DNA]</scope>
    <source>
        <strain evidence="6">YNYX2018</strain>
        <tissue evidence="6">Adults</tissue>
    </source>
</reference>
<dbReference type="Pfam" id="PF01765">
    <property type="entry name" value="RRF"/>
    <property type="match status" value="1"/>
</dbReference>
<evidence type="ECO:0000313" key="7">
    <source>
        <dbReference type="Proteomes" id="UP000639338"/>
    </source>
</evidence>
<gene>
    <name evidence="6" type="ORF">HCN44_009554</name>
</gene>
<dbReference type="InterPro" id="IPR002661">
    <property type="entry name" value="Ribosome_recyc_fac"/>
</dbReference>
<dbReference type="GO" id="GO:0043023">
    <property type="term" value="F:ribosomal large subunit binding"/>
    <property type="evidence" value="ECO:0007669"/>
    <property type="project" value="TreeGrafter"/>
</dbReference>
<dbReference type="Gene3D" id="1.10.132.20">
    <property type="entry name" value="Ribosome-recycling factor"/>
    <property type="match status" value="1"/>
</dbReference>
<dbReference type="GO" id="GO:0005739">
    <property type="term" value="C:mitochondrion"/>
    <property type="evidence" value="ECO:0007669"/>
    <property type="project" value="TreeGrafter"/>
</dbReference>
<dbReference type="SUPFAM" id="SSF55194">
    <property type="entry name" value="Ribosome recycling factor, RRF"/>
    <property type="match status" value="1"/>
</dbReference>
<sequence>MRNLLFYNLPKLAINKLPAHLNSQTNITRYFSIISTKKIVNNKVNLLLPVNNNHVVINKNLLSLSCVLLKAKDKGDKKKSSKAQHINLNEISEFVDTDKFISQMDHSIEELKNNFIKHLTLRSSAGSIEQISVNFEGEEFMLQELVQIVRKPKMIVLNVTTFPQALPQIIEALEKSGMNLNPQQDGTTLFVPLPKVTKEHREGLAKNAKAIYIKCRDNLKDIKNKELKNLKKKTSISEDQVRRVHGQLEAICEKYIKDADVILDTKQKDLLKTE</sequence>
<dbReference type="PANTHER" id="PTHR20982">
    <property type="entry name" value="RIBOSOME RECYCLING FACTOR"/>
    <property type="match status" value="1"/>
</dbReference>
<dbReference type="PANTHER" id="PTHR20982:SF3">
    <property type="entry name" value="MITOCHONDRIAL RIBOSOME RECYCLING FACTOR PSEUDO 1"/>
    <property type="match status" value="1"/>
</dbReference>
<proteinExistence type="inferred from homology"/>
<comment type="caution">
    <text evidence="6">The sequence shown here is derived from an EMBL/GenBank/DDBJ whole genome shotgun (WGS) entry which is preliminary data.</text>
</comment>
<keyword evidence="3" id="KW-0648">Protein biosynthesis</keyword>
<evidence type="ECO:0000256" key="3">
    <source>
        <dbReference type="ARBA" id="ARBA00022917"/>
    </source>
</evidence>
<organism evidence="6 7">
    <name type="scientific">Aphidius gifuensis</name>
    <name type="common">Parasitoid wasp</name>
    <dbReference type="NCBI Taxonomy" id="684658"/>
    <lineage>
        <taxon>Eukaryota</taxon>
        <taxon>Metazoa</taxon>
        <taxon>Ecdysozoa</taxon>
        <taxon>Arthropoda</taxon>
        <taxon>Hexapoda</taxon>
        <taxon>Insecta</taxon>
        <taxon>Pterygota</taxon>
        <taxon>Neoptera</taxon>
        <taxon>Endopterygota</taxon>
        <taxon>Hymenoptera</taxon>
        <taxon>Apocrita</taxon>
        <taxon>Ichneumonoidea</taxon>
        <taxon>Braconidae</taxon>
        <taxon>Aphidiinae</taxon>
        <taxon>Aphidius</taxon>
    </lineage>
</organism>
<dbReference type="OrthoDB" id="407355at2759"/>
<protein>
    <recommendedName>
        <fullName evidence="2">Ribosome-recycling factor, mitochondrial</fullName>
    </recommendedName>
    <alternativeName>
        <fullName evidence="4">Ribosome-releasing factor, mitochondrial</fullName>
    </alternativeName>
</protein>
<dbReference type="EMBL" id="JACMRX010000001">
    <property type="protein sequence ID" value="KAF7998156.1"/>
    <property type="molecule type" value="Genomic_DNA"/>
</dbReference>
<dbReference type="GO" id="GO:0006412">
    <property type="term" value="P:translation"/>
    <property type="evidence" value="ECO:0007669"/>
    <property type="project" value="UniProtKB-KW"/>
</dbReference>
<evidence type="ECO:0000256" key="4">
    <source>
        <dbReference type="ARBA" id="ARBA00033107"/>
    </source>
</evidence>
<dbReference type="InterPro" id="IPR036191">
    <property type="entry name" value="RRF_sf"/>
</dbReference>
<dbReference type="Gene3D" id="3.30.1360.40">
    <property type="match status" value="1"/>
</dbReference>